<dbReference type="Proteomes" id="UP001597083">
    <property type="component" value="Unassembled WGS sequence"/>
</dbReference>
<dbReference type="Pfam" id="PF01494">
    <property type="entry name" value="FAD_binding_3"/>
    <property type="match status" value="1"/>
</dbReference>
<feature type="domain" description="FAD-binding" evidence="1">
    <location>
        <begin position="8"/>
        <end position="64"/>
    </location>
</feature>
<feature type="non-terminal residue" evidence="2">
    <location>
        <position position="64"/>
    </location>
</feature>
<accession>A0ABW3CEF3</accession>
<dbReference type="PANTHER" id="PTHR42685:SF22">
    <property type="entry name" value="CONDITIONED MEDIUM FACTOR RECEPTOR 1"/>
    <property type="match status" value="1"/>
</dbReference>
<keyword evidence="3" id="KW-1185">Reference proteome</keyword>
<dbReference type="InterPro" id="IPR050407">
    <property type="entry name" value="Geranylgeranyl_reductase"/>
</dbReference>
<organism evidence="2 3">
    <name type="scientific">Actinomadura adrarensis</name>
    <dbReference type="NCBI Taxonomy" id="1819600"/>
    <lineage>
        <taxon>Bacteria</taxon>
        <taxon>Bacillati</taxon>
        <taxon>Actinomycetota</taxon>
        <taxon>Actinomycetes</taxon>
        <taxon>Streptosporangiales</taxon>
        <taxon>Thermomonosporaceae</taxon>
        <taxon>Actinomadura</taxon>
    </lineage>
</organism>
<reference evidence="3" key="1">
    <citation type="journal article" date="2019" name="Int. J. Syst. Evol. Microbiol.">
        <title>The Global Catalogue of Microorganisms (GCM) 10K type strain sequencing project: providing services to taxonomists for standard genome sequencing and annotation.</title>
        <authorList>
            <consortium name="The Broad Institute Genomics Platform"/>
            <consortium name="The Broad Institute Genome Sequencing Center for Infectious Disease"/>
            <person name="Wu L."/>
            <person name="Ma J."/>
        </authorList>
    </citation>
    <scope>NUCLEOTIDE SEQUENCE [LARGE SCALE GENOMIC DNA]</scope>
    <source>
        <strain evidence="3">JCM 31696</strain>
    </source>
</reference>
<name>A0ABW3CEF3_9ACTN</name>
<evidence type="ECO:0000313" key="2">
    <source>
        <dbReference type="EMBL" id="MFD0852925.1"/>
    </source>
</evidence>
<proteinExistence type="predicted"/>
<dbReference type="Gene3D" id="3.50.50.60">
    <property type="entry name" value="FAD/NAD(P)-binding domain"/>
    <property type="match status" value="1"/>
</dbReference>
<dbReference type="InterPro" id="IPR036188">
    <property type="entry name" value="FAD/NAD-bd_sf"/>
</dbReference>
<protein>
    <submittedName>
        <fullName evidence="2">FAD-dependent oxidoreductase</fullName>
    </submittedName>
</protein>
<sequence length="64" mass="6531">MTDSTRQADVIVVGAGPAGASTAYWLAQSGLGVVLLEKATFPRDKICGDGLTPRAVRALIGMGV</sequence>
<comment type="caution">
    <text evidence="2">The sequence shown here is derived from an EMBL/GenBank/DDBJ whole genome shotgun (WGS) entry which is preliminary data.</text>
</comment>
<dbReference type="PANTHER" id="PTHR42685">
    <property type="entry name" value="GERANYLGERANYL DIPHOSPHATE REDUCTASE"/>
    <property type="match status" value="1"/>
</dbReference>
<gene>
    <name evidence="2" type="ORF">ACFQ07_11845</name>
</gene>
<evidence type="ECO:0000259" key="1">
    <source>
        <dbReference type="Pfam" id="PF01494"/>
    </source>
</evidence>
<evidence type="ECO:0000313" key="3">
    <source>
        <dbReference type="Proteomes" id="UP001597083"/>
    </source>
</evidence>
<dbReference type="EMBL" id="JBHTIR010001746">
    <property type="protein sequence ID" value="MFD0852925.1"/>
    <property type="molecule type" value="Genomic_DNA"/>
</dbReference>
<dbReference type="InterPro" id="IPR002938">
    <property type="entry name" value="FAD-bd"/>
</dbReference>
<dbReference type="SUPFAM" id="SSF51905">
    <property type="entry name" value="FAD/NAD(P)-binding domain"/>
    <property type="match status" value="1"/>
</dbReference>